<evidence type="ECO:0000256" key="1">
    <source>
        <dbReference type="ARBA" id="ARBA00022485"/>
    </source>
</evidence>
<evidence type="ECO:0000313" key="10">
    <source>
        <dbReference type="Proteomes" id="UP000199053"/>
    </source>
</evidence>
<dbReference type="InterPro" id="IPR052034">
    <property type="entry name" value="NasD-like"/>
</dbReference>
<keyword evidence="5" id="KW-0408">Iron</keyword>
<feature type="domain" description="Nitrite/sulphite reductase 4Fe-4S" evidence="7">
    <location>
        <begin position="89"/>
        <end position="217"/>
    </location>
</feature>
<dbReference type="Gene3D" id="3.30.413.10">
    <property type="entry name" value="Sulfite Reductase Hemoprotein, domain 1"/>
    <property type="match status" value="1"/>
</dbReference>
<dbReference type="PANTHER" id="PTHR43809">
    <property type="entry name" value="NITRITE REDUCTASE (NADH) LARGE SUBUNIT"/>
    <property type="match status" value="1"/>
</dbReference>
<dbReference type="RefSeq" id="WP_092160129.1">
    <property type="nucleotide sequence ID" value="NZ_FNGA01000002.1"/>
</dbReference>
<reference evidence="10" key="1">
    <citation type="submission" date="2016-10" db="EMBL/GenBank/DDBJ databases">
        <authorList>
            <person name="Varghese N."/>
            <person name="Submissions S."/>
        </authorList>
    </citation>
    <scope>NUCLEOTIDE SEQUENCE [LARGE SCALE GENOMIC DNA]</scope>
    <source>
        <strain evidence="10">DSM 16995</strain>
    </source>
</reference>
<dbReference type="GO" id="GO:0051539">
    <property type="term" value="F:4 iron, 4 sulfur cluster binding"/>
    <property type="evidence" value="ECO:0007669"/>
    <property type="project" value="UniProtKB-KW"/>
</dbReference>
<dbReference type="Proteomes" id="UP000199053">
    <property type="component" value="Unassembled WGS sequence"/>
</dbReference>
<dbReference type="Gene3D" id="3.90.480.10">
    <property type="entry name" value="Sulfite Reductase Hemoprotein,Domain 2"/>
    <property type="match status" value="1"/>
</dbReference>
<sequence length="218" mass="22958">MDNIVSESLVVSPVKRKDGTYSLRLCINQGQLTVGMLKTVMDTMAKFNLTSLRATTGQRMNLEGIPEAKLSEVVASLGTAVEKAPPGLSVCSGAGVCLYGVQESRAVGDKVLALVKENGPYPFKVKSGVSGCKLACGLSFIRDIGLVGAPKGWDVYFGGAATRNAGVGIQLGKNVSEDEALSMIGKALVYYRENGRKRERTSGTIKRLGADALLAAVK</sequence>
<proteinExistence type="predicted"/>
<dbReference type="SUPFAM" id="SSF56014">
    <property type="entry name" value="Nitrite and sulphite reductase 4Fe-4S domain-like"/>
    <property type="match status" value="1"/>
</dbReference>
<dbReference type="InterPro" id="IPR005117">
    <property type="entry name" value="NiRdtase/SiRdtase_haem-b_fer"/>
</dbReference>
<accession>A0A1G9FWE6</accession>
<evidence type="ECO:0000259" key="7">
    <source>
        <dbReference type="Pfam" id="PF01077"/>
    </source>
</evidence>
<evidence type="ECO:0000256" key="3">
    <source>
        <dbReference type="ARBA" id="ARBA00022723"/>
    </source>
</evidence>
<dbReference type="EMBL" id="FNGA01000002">
    <property type="protein sequence ID" value="SDK92655.1"/>
    <property type="molecule type" value="Genomic_DNA"/>
</dbReference>
<keyword evidence="10" id="KW-1185">Reference proteome</keyword>
<gene>
    <name evidence="9" type="ORF">SAMN05660337_1731</name>
</gene>
<dbReference type="GO" id="GO:0020037">
    <property type="term" value="F:heme binding"/>
    <property type="evidence" value="ECO:0007669"/>
    <property type="project" value="InterPro"/>
</dbReference>
<dbReference type="InterPro" id="IPR006067">
    <property type="entry name" value="NO2/SO3_Rdtase_4Fe4S_dom"/>
</dbReference>
<evidence type="ECO:0000256" key="6">
    <source>
        <dbReference type="ARBA" id="ARBA00023014"/>
    </source>
</evidence>
<dbReference type="SUPFAM" id="SSF55124">
    <property type="entry name" value="Nitrite/Sulfite reductase N-terminal domain-like"/>
    <property type="match status" value="1"/>
</dbReference>
<dbReference type="STRING" id="246191.SAMN05660337_1731"/>
<dbReference type="GO" id="GO:0046872">
    <property type="term" value="F:metal ion binding"/>
    <property type="evidence" value="ECO:0007669"/>
    <property type="project" value="UniProtKB-KW"/>
</dbReference>
<dbReference type="AlphaFoldDB" id="A0A1G9FWE6"/>
<dbReference type="InterPro" id="IPR036136">
    <property type="entry name" value="Nit/Sulf_reduc_fer-like_dom_sf"/>
</dbReference>
<evidence type="ECO:0000313" key="9">
    <source>
        <dbReference type="EMBL" id="SDK92655.1"/>
    </source>
</evidence>
<evidence type="ECO:0000256" key="2">
    <source>
        <dbReference type="ARBA" id="ARBA00022617"/>
    </source>
</evidence>
<name>A0A1G9FWE6_9BACT</name>
<dbReference type="PROSITE" id="PS00365">
    <property type="entry name" value="NIR_SIR"/>
    <property type="match status" value="1"/>
</dbReference>
<dbReference type="Pfam" id="PF03460">
    <property type="entry name" value="NIR_SIR_ferr"/>
    <property type="match status" value="1"/>
</dbReference>
<dbReference type="InterPro" id="IPR045854">
    <property type="entry name" value="NO2/SO3_Rdtase_4Fe4S_sf"/>
</dbReference>
<dbReference type="PANTHER" id="PTHR43809:SF1">
    <property type="entry name" value="NITRITE REDUCTASE (NADH) LARGE SUBUNIT"/>
    <property type="match status" value="1"/>
</dbReference>
<protein>
    <submittedName>
        <fullName evidence="9">Nitrite/Sulfite reductase ferredoxin-like half domain-containing protein</fullName>
    </submittedName>
</protein>
<keyword evidence="2" id="KW-0349">Heme</keyword>
<dbReference type="OrthoDB" id="9768666at2"/>
<feature type="domain" description="Nitrite/Sulfite reductase ferredoxin-like" evidence="8">
    <location>
        <begin position="16"/>
        <end position="77"/>
    </location>
</feature>
<keyword evidence="6" id="KW-0411">Iron-sulfur</keyword>
<organism evidence="9 10">
    <name type="scientific">Maridesulfovibrio ferrireducens</name>
    <dbReference type="NCBI Taxonomy" id="246191"/>
    <lineage>
        <taxon>Bacteria</taxon>
        <taxon>Pseudomonadati</taxon>
        <taxon>Thermodesulfobacteriota</taxon>
        <taxon>Desulfovibrionia</taxon>
        <taxon>Desulfovibrionales</taxon>
        <taxon>Desulfovibrionaceae</taxon>
        <taxon>Maridesulfovibrio</taxon>
    </lineage>
</organism>
<evidence type="ECO:0000256" key="4">
    <source>
        <dbReference type="ARBA" id="ARBA00023002"/>
    </source>
</evidence>
<keyword evidence="1" id="KW-0004">4Fe-4S</keyword>
<keyword evidence="4" id="KW-0560">Oxidoreductase</keyword>
<dbReference type="GO" id="GO:0016491">
    <property type="term" value="F:oxidoreductase activity"/>
    <property type="evidence" value="ECO:0007669"/>
    <property type="project" value="UniProtKB-KW"/>
</dbReference>
<dbReference type="Pfam" id="PF01077">
    <property type="entry name" value="NIR_SIR"/>
    <property type="match status" value="1"/>
</dbReference>
<evidence type="ECO:0000259" key="8">
    <source>
        <dbReference type="Pfam" id="PF03460"/>
    </source>
</evidence>
<evidence type="ECO:0000256" key="5">
    <source>
        <dbReference type="ARBA" id="ARBA00023004"/>
    </source>
</evidence>
<keyword evidence="3" id="KW-0479">Metal-binding</keyword>
<dbReference type="InterPro" id="IPR006066">
    <property type="entry name" value="NO2/SO3_Rdtase_FeS/sirohaem_BS"/>
</dbReference>